<protein>
    <submittedName>
        <fullName evidence="1">Uncharacterized protein</fullName>
    </submittedName>
</protein>
<dbReference type="HOGENOM" id="CLU_3364392_0_0_6"/>
<name>Q47X14_COLP3</name>
<proteinExistence type="predicted"/>
<dbReference type="AlphaFoldDB" id="Q47X14"/>
<dbReference type="EMBL" id="CP000083">
    <property type="protein sequence ID" value="AAZ25256.1"/>
    <property type="molecule type" value="Genomic_DNA"/>
</dbReference>
<dbReference type="Proteomes" id="UP000000547">
    <property type="component" value="Chromosome"/>
</dbReference>
<reference evidence="1" key="1">
    <citation type="journal article" date="2005" name="Proc. Natl. Acad. Sci. U.S.A.">
        <title>The psychrophilic lifestyle as revealed by the genome sequence of Colwellia psychrerythraea 34H through genomic and proteomic analyses.</title>
        <authorList>
            <person name="Methe B.A."/>
            <person name="Nelson K.E."/>
            <person name="Deming J.W."/>
            <person name="Momen B."/>
            <person name="Melamud E."/>
            <person name="Zhang X."/>
            <person name="Moult J."/>
            <person name="Madupu R."/>
            <person name="Nelson W.C."/>
            <person name="Dodson R.J."/>
            <person name="Brinkac L.M."/>
            <person name="Daugherty S.C."/>
            <person name="Durkin A.S."/>
            <person name="DeBoy R.T."/>
            <person name="Kolonay J.F."/>
            <person name="Sullivan S.A."/>
            <person name="Zhou L."/>
            <person name="Davidsen T.M."/>
            <person name="Wu M."/>
            <person name="Huston A.L."/>
            <person name="Lewis M."/>
            <person name="Weaver B."/>
            <person name="Weidman J.F."/>
            <person name="Khouri H."/>
            <person name="Utterback T.R."/>
            <person name="Feldblyum T.V."/>
            <person name="Fraser C.M."/>
        </authorList>
    </citation>
    <scope>NUCLEOTIDE SEQUENCE [LARGE SCALE GENOMIC DNA]</scope>
    <source>
        <strain evidence="1">34H</strain>
    </source>
</reference>
<gene>
    <name evidence="1" type="ordered locus">CPS_3999</name>
</gene>
<dbReference type="KEGG" id="cps:CPS_3999"/>
<dbReference type="STRING" id="167879.CPS_3999"/>
<evidence type="ECO:0000313" key="1">
    <source>
        <dbReference type="EMBL" id="AAZ25256.1"/>
    </source>
</evidence>
<organism evidence="1 2">
    <name type="scientific">Colwellia psychrerythraea (strain 34H / ATCC BAA-681)</name>
    <name type="common">Vibrio psychroerythus</name>
    <dbReference type="NCBI Taxonomy" id="167879"/>
    <lineage>
        <taxon>Bacteria</taxon>
        <taxon>Pseudomonadati</taxon>
        <taxon>Pseudomonadota</taxon>
        <taxon>Gammaproteobacteria</taxon>
        <taxon>Alteromonadales</taxon>
        <taxon>Colwelliaceae</taxon>
        <taxon>Colwellia</taxon>
    </lineage>
</organism>
<evidence type="ECO:0000313" key="2">
    <source>
        <dbReference type="Proteomes" id="UP000000547"/>
    </source>
</evidence>
<accession>Q47X14</accession>
<sequence>MPLLTLNGSLSFLQRLDAYIQLTATIVAITFIGQL</sequence>